<organism evidence="1 2">
    <name type="scientific">Fervidibacillus albus</name>
    <dbReference type="NCBI Taxonomy" id="2980026"/>
    <lineage>
        <taxon>Bacteria</taxon>
        <taxon>Bacillati</taxon>
        <taxon>Bacillota</taxon>
        <taxon>Bacilli</taxon>
        <taxon>Bacillales</taxon>
        <taxon>Bacillaceae</taxon>
        <taxon>Fervidibacillus</taxon>
    </lineage>
</organism>
<dbReference type="AlphaFoldDB" id="A0A9E8LT01"/>
<accession>A0A9E8LT01</accession>
<dbReference type="RefSeq" id="WP_275416622.1">
    <property type="nucleotide sequence ID" value="NZ_CP106878.1"/>
</dbReference>
<keyword evidence="2" id="KW-1185">Reference proteome</keyword>
<name>A0A9E8LT01_9BACI</name>
<evidence type="ECO:0000313" key="1">
    <source>
        <dbReference type="EMBL" id="WAA08840.1"/>
    </source>
</evidence>
<proteinExistence type="predicted"/>
<protein>
    <submittedName>
        <fullName evidence="1">Uncharacterized protein</fullName>
    </submittedName>
</protein>
<sequence>MKNKGTFMIFLMVSFLFVFFLLLTSFSIPRIFISEASELENFSPDDQKLIKKLTHFTNEIYLNDKNTQLSNEKGDVEITTSKQQDANNQKIKASEMRALLEKDPSLIQIQIFDIATNKQIMFKTVKSLRELEGLTFETPTYILDANKEYPVFQADYMVIISTKDYVGFYDFTRFYINDLSKANAQLLKGILEYMKSTDLKDGLNIEFMKREETIGELDVVESKESINCIACVGPIYKVGSKKTYNKWVNIAQVHAIKGVDTTFSLSTSQSSTVSIQSKTVTKAGMVTSSGAISNTLRSTTIFPKRTASSLTAKGAHAQQEVQMAKVEYINVKNDADRYTQVRREKYIGGSNFGNFVGGNGKNYDSVTGSQYLPGSKHTVEQGGSQSFSNQASTSVYGITVGVTVTLNHSSQNTWTFDFKTDHGYSWYKVYGKYKNLTAK</sequence>
<evidence type="ECO:0000313" key="2">
    <source>
        <dbReference type="Proteomes" id="UP001164718"/>
    </source>
</evidence>
<reference evidence="1" key="1">
    <citation type="submission" date="2022-09" db="EMBL/GenBank/DDBJ databases">
        <title>Complete Genomes of Fervidibacillus albus and Fervidibacillus halotolerans isolated from tidal flat sediments.</title>
        <authorList>
            <person name="Kwon K.K."/>
            <person name="Yang S.-H."/>
            <person name="Park M.J."/>
            <person name="Oh H.-M."/>
        </authorList>
    </citation>
    <scope>NUCLEOTIDE SEQUENCE</scope>
    <source>
        <strain evidence="1">MEBiC13591</strain>
    </source>
</reference>
<gene>
    <name evidence="1" type="ORF">OE104_09485</name>
</gene>
<dbReference type="Proteomes" id="UP001164718">
    <property type="component" value="Chromosome"/>
</dbReference>
<dbReference type="KEGG" id="faf:OE104_09485"/>
<dbReference type="EMBL" id="CP106878">
    <property type="protein sequence ID" value="WAA08840.1"/>
    <property type="molecule type" value="Genomic_DNA"/>
</dbReference>